<dbReference type="RefSeq" id="WP_026786703.1">
    <property type="nucleotide sequence ID" value="NZ_BJCD01000039.1"/>
</dbReference>
<dbReference type="Pfam" id="PF13692">
    <property type="entry name" value="Glyco_trans_1_4"/>
    <property type="match status" value="1"/>
</dbReference>
<feature type="domain" description="Glycosyltransferase subfamily 4-like N-terminal" evidence="2">
    <location>
        <begin position="81"/>
        <end position="215"/>
    </location>
</feature>
<comment type="caution">
    <text evidence="3">The sequence shown here is derived from an EMBL/GenBank/DDBJ whole genome shotgun (WGS) entry which is preliminary data.</text>
</comment>
<dbReference type="AlphaFoldDB" id="A0A4P5ZWV1"/>
<dbReference type="PANTHER" id="PTHR46401">
    <property type="entry name" value="GLYCOSYLTRANSFERASE WBBK-RELATED"/>
    <property type="match status" value="1"/>
</dbReference>
<evidence type="ECO:0000313" key="4">
    <source>
        <dbReference type="Proteomes" id="UP000299794"/>
    </source>
</evidence>
<dbReference type="InterPro" id="IPR028098">
    <property type="entry name" value="Glyco_trans_4-like_N"/>
</dbReference>
<dbReference type="GO" id="GO:0016757">
    <property type="term" value="F:glycosyltransferase activity"/>
    <property type="evidence" value="ECO:0007669"/>
    <property type="project" value="TreeGrafter"/>
</dbReference>
<evidence type="ECO:0000256" key="1">
    <source>
        <dbReference type="ARBA" id="ARBA00022679"/>
    </source>
</evidence>
<sequence length="414" mass="47520">MLNTSARTLFITLDLPYPPRAGAPLRNWQNINLMKQYGDVAVLSIFKGQPPEKTLPGIENWYHYDLGQKRPLKERLERRLSVLQPWRYSYIDWFYTQPAVELLKQILQDLKPSIVVFEHLWLCRYLRVVQGYPCKIIFDEHNIEADLFEQKIHQIIEFLPKIKMNLQKNYIQSMERKIAYKSDQIWVCSQSDADKLQQRYGHKLNPYVVPNGINVTNYETVRNGQCTPAFQAQFNPHTLIFIGTFSYPPNVEAAQFLTQEFYPKIKQLYPNTLLIIVGKNSPPALTAATQKEPGILWTGLVEDVKPYLAAASVVITPLFKGGGTRLKILEAFAAGRPVVSTTKGAEGLEVETQKHLLIDDTVEGMVDAVNQFWSNPTLYKNCVDNAYNLVKTRYSWEAVADKIQPLIQKLISQD</sequence>
<proteinExistence type="predicted"/>
<dbReference type="CDD" id="cd03801">
    <property type="entry name" value="GT4_PimA-like"/>
    <property type="match status" value="1"/>
</dbReference>
<dbReference type="EMBL" id="BJCD01000039">
    <property type="protein sequence ID" value="GDZ94041.1"/>
    <property type="molecule type" value="Genomic_DNA"/>
</dbReference>
<organism evidence="3 4">
    <name type="scientific">Planktothrix agardhii CCAP 1459/11A</name>
    <dbReference type="NCBI Taxonomy" id="282420"/>
    <lineage>
        <taxon>Bacteria</taxon>
        <taxon>Bacillati</taxon>
        <taxon>Cyanobacteriota</taxon>
        <taxon>Cyanophyceae</taxon>
        <taxon>Oscillatoriophycideae</taxon>
        <taxon>Oscillatoriales</taxon>
        <taxon>Microcoleaceae</taxon>
        <taxon>Planktothrix</taxon>
    </lineage>
</organism>
<keyword evidence="1 3" id="KW-0808">Transferase</keyword>
<name>A0A4P5ZWV1_PLAAG</name>
<dbReference type="Proteomes" id="UP000299794">
    <property type="component" value="Unassembled WGS sequence"/>
</dbReference>
<evidence type="ECO:0000259" key="2">
    <source>
        <dbReference type="Pfam" id="PF13439"/>
    </source>
</evidence>
<dbReference type="Pfam" id="PF13439">
    <property type="entry name" value="Glyco_transf_4"/>
    <property type="match status" value="1"/>
</dbReference>
<dbReference type="GO" id="GO:0009103">
    <property type="term" value="P:lipopolysaccharide biosynthetic process"/>
    <property type="evidence" value="ECO:0007669"/>
    <property type="project" value="TreeGrafter"/>
</dbReference>
<evidence type="ECO:0000313" key="3">
    <source>
        <dbReference type="EMBL" id="GDZ94041.1"/>
    </source>
</evidence>
<gene>
    <name evidence="3" type="ORF">PA905_19910</name>
</gene>
<dbReference type="Gene3D" id="3.40.50.2000">
    <property type="entry name" value="Glycogen Phosphorylase B"/>
    <property type="match status" value="2"/>
</dbReference>
<reference evidence="4" key="1">
    <citation type="submission" date="2019-02" db="EMBL/GenBank/DDBJ databases">
        <title>Draft genome sequence of Planktothrix agardhii NIES-905.</title>
        <authorList>
            <person name="Yamaguchi H."/>
            <person name="Suzuki S."/>
            <person name="Kawachi M."/>
        </authorList>
    </citation>
    <scope>NUCLEOTIDE SEQUENCE [LARGE SCALE GENOMIC DNA]</scope>
    <source>
        <strain evidence="4">CCAP 1459/11A</strain>
    </source>
</reference>
<protein>
    <submittedName>
        <fullName evidence="3">Putative glycosyl transferase, group 1</fullName>
    </submittedName>
</protein>
<dbReference type="SUPFAM" id="SSF53756">
    <property type="entry name" value="UDP-Glycosyltransferase/glycogen phosphorylase"/>
    <property type="match status" value="1"/>
</dbReference>
<accession>A0A4P5ZWV1</accession>
<dbReference type="PANTHER" id="PTHR46401:SF2">
    <property type="entry name" value="GLYCOSYLTRANSFERASE WBBK-RELATED"/>
    <property type="match status" value="1"/>
</dbReference>